<organism evidence="3">
    <name type="scientific">Caenorhabditis brenneri</name>
    <name type="common">Nematode worm</name>
    <dbReference type="NCBI Taxonomy" id="135651"/>
    <lineage>
        <taxon>Eukaryota</taxon>
        <taxon>Metazoa</taxon>
        <taxon>Ecdysozoa</taxon>
        <taxon>Nematoda</taxon>
        <taxon>Chromadorea</taxon>
        <taxon>Rhabditida</taxon>
        <taxon>Rhabditina</taxon>
        <taxon>Rhabditomorpha</taxon>
        <taxon>Rhabditoidea</taxon>
        <taxon>Rhabditidae</taxon>
        <taxon>Peloderinae</taxon>
        <taxon>Caenorhabditis</taxon>
    </lineage>
</organism>
<dbReference type="HOGENOM" id="CLU_2252404_0_0_1"/>
<dbReference type="EMBL" id="GL379990">
    <property type="protein sequence ID" value="EGT41219.1"/>
    <property type="molecule type" value="Genomic_DNA"/>
</dbReference>
<evidence type="ECO:0000256" key="1">
    <source>
        <dbReference type="SAM" id="MobiDB-lite"/>
    </source>
</evidence>
<sequence length="104" mass="11626">MEEVEVVEEEDEQIWTSGEEASDDDESDGLEEVFFNLLSEQFNPNILLIPDLGKGSYNTDVLGMVMGWTISTSGLPPTLHIMHTSLWCSTSTTPQPLLYAWMNA</sequence>
<evidence type="ECO:0000313" key="3">
    <source>
        <dbReference type="Proteomes" id="UP000008068"/>
    </source>
</evidence>
<name>G0NZJ4_CAEBE</name>
<gene>
    <name evidence="2" type="ORF">CAEBREN_12114</name>
</gene>
<keyword evidence="3" id="KW-1185">Reference proteome</keyword>
<protein>
    <submittedName>
        <fullName evidence="2">Uncharacterized protein</fullName>
    </submittedName>
</protein>
<accession>G0NZJ4</accession>
<reference evidence="3" key="1">
    <citation type="submission" date="2011-07" db="EMBL/GenBank/DDBJ databases">
        <authorList>
            <consortium name="Caenorhabditis brenneri Sequencing and Analysis Consortium"/>
            <person name="Wilson R.K."/>
        </authorList>
    </citation>
    <scope>NUCLEOTIDE SEQUENCE [LARGE SCALE GENOMIC DNA]</scope>
    <source>
        <strain evidence="3">PB2801</strain>
    </source>
</reference>
<dbReference type="Proteomes" id="UP000008068">
    <property type="component" value="Unassembled WGS sequence"/>
</dbReference>
<feature type="compositionally biased region" description="Acidic residues" evidence="1">
    <location>
        <begin position="1"/>
        <end position="13"/>
    </location>
</feature>
<dbReference type="AlphaFoldDB" id="G0NZJ4"/>
<feature type="region of interest" description="Disordered" evidence="1">
    <location>
        <begin position="1"/>
        <end position="27"/>
    </location>
</feature>
<evidence type="ECO:0000313" key="2">
    <source>
        <dbReference type="EMBL" id="EGT41219.1"/>
    </source>
</evidence>
<dbReference type="InParanoid" id="G0NZJ4"/>
<proteinExistence type="predicted"/>